<organism evidence="2 3">
    <name type="scientific">Yoonia litorea</name>
    <dbReference type="NCBI Taxonomy" id="1123755"/>
    <lineage>
        <taxon>Bacteria</taxon>
        <taxon>Pseudomonadati</taxon>
        <taxon>Pseudomonadota</taxon>
        <taxon>Alphaproteobacteria</taxon>
        <taxon>Rhodobacterales</taxon>
        <taxon>Paracoccaceae</taxon>
        <taxon>Yoonia</taxon>
    </lineage>
</organism>
<dbReference type="EMBL" id="FOZM01000001">
    <property type="protein sequence ID" value="SFS07762.1"/>
    <property type="molecule type" value="Genomic_DNA"/>
</dbReference>
<protein>
    <submittedName>
        <fullName evidence="2">Uncharacterized protein</fullName>
    </submittedName>
</protein>
<dbReference type="Proteomes" id="UP000198926">
    <property type="component" value="Unassembled WGS sequence"/>
</dbReference>
<dbReference type="AlphaFoldDB" id="A0A1I6LWU9"/>
<dbReference type="OrthoDB" id="195732at2"/>
<proteinExistence type="predicted"/>
<feature type="chain" id="PRO_5011671086" evidence="1">
    <location>
        <begin position="19"/>
        <end position="192"/>
    </location>
</feature>
<dbReference type="STRING" id="1123755.SAMN05444714_0962"/>
<keyword evidence="3" id="KW-1185">Reference proteome</keyword>
<dbReference type="RefSeq" id="WP_090204597.1">
    <property type="nucleotide sequence ID" value="NZ_FOZM01000001.1"/>
</dbReference>
<evidence type="ECO:0000313" key="3">
    <source>
        <dbReference type="Proteomes" id="UP000198926"/>
    </source>
</evidence>
<evidence type="ECO:0000256" key="1">
    <source>
        <dbReference type="SAM" id="SignalP"/>
    </source>
</evidence>
<sequence length="192" mass="20314">MKHIMAAALAFFAGTAHADDFNAAMQDYLETEMRAWMNDPVLVSAIKDQNAVTAGYDQAEIDTLDETWRAYAGMDDAPIITAVIDNPAAAFLRERVSASGGVMTEAFVMDAKGLNVAASEPTSDYWQGDEAKFTQTYPIGPDATHLGDVELDASTQEVQGQISVTITDPTTGQAVGALTVGVSLTELTMAAG</sequence>
<evidence type="ECO:0000313" key="2">
    <source>
        <dbReference type="EMBL" id="SFS07762.1"/>
    </source>
</evidence>
<accession>A0A1I6LWU9</accession>
<feature type="signal peptide" evidence="1">
    <location>
        <begin position="1"/>
        <end position="18"/>
    </location>
</feature>
<gene>
    <name evidence="2" type="ORF">SAMN05444714_0962</name>
</gene>
<name>A0A1I6LWU9_9RHOB</name>
<keyword evidence="1" id="KW-0732">Signal</keyword>
<reference evidence="2 3" key="1">
    <citation type="submission" date="2016-10" db="EMBL/GenBank/DDBJ databases">
        <authorList>
            <person name="de Groot N.N."/>
        </authorList>
    </citation>
    <scope>NUCLEOTIDE SEQUENCE [LARGE SCALE GENOMIC DNA]</scope>
    <source>
        <strain evidence="2 3">DSM 29433</strain>
    </source>
</reference>